<reference evidence="3 4" key="2">
    <citation type="journal article" date="2007" name="BMC Biol.">
        <title>A 100%-complete sequence reveals unusually simple genomic features in the hot-spring red alga Cyanidioschyzon merolae.</title>
        <authorList>
            <person name="Nozaki H."/>
            <person name="Takano H."/>
            <person name="Misumi O."/>
            <person name="Terasawa K."/>
            <person name="Matsuzaki M."/>
            <person name="Maruyama S."/>
            <person name="Nishida K."/>
            <person name="Yagisawa F."/>
            <person name="Yoshida Y."/>
            <person name="Fujiwara T."/>
            <person name="Takio S."/>
            <person name="Tamura K."/>
            <person name="Chung S.J."/>
            <person name="Nakamura S."/>
            <person name="Kuroiwa H."/>
            <person name="Tanaka K."/>
            <person name="Sato N."/>
            <person name="Kuroiwa T."/>
        </authorList>
    </citation>
    <scope>NUCLEOTIDE SEQUENCE [LARGE SCALE GENOMIC DNA]</scope>
    <source>
        <strain evidence="3 4">10D</strain>
    </source>
</reference>
<keyword evidence="4" id="KW-1185">Reference proteome</keyword>
<sequence length="393" mass="43313">MPLSTSAFIPTALVKAKKPLATGSLAKATHPLLRGQQARRAQAPRRGLRDVSQHAVATLRAVQVHSKDSRSDRGLSLAADLCREVETYEVKSVYTQEPVRIRVYRDFNAELLEPLGITSWDAVTEEAAEDYPVTYENYEVVYYESGCMKLQCVGRDEPLILQAGDLAEFSDGVHGDGRVTENLRRRFVFCSPDEWEASLRRAITETLEGRPAQAADADVLPGRSKYGTKPGATSSETTRPTIEPLAHQAGGEFANKITNSSSKKATRRNRGAKSSLKNADREPGNAARAKMDAELAFPNWVAYALADIIQLGAATTLILFWDSGPGAFIPSKEINFLLHYIFVPIGTAGAFLSAVARFALEVAPSLKEHPLVRLVPRYEDIDDPRQKYLQKRD</sequence>
<keyword evidence="2" id="KW-1133">Transmembrane helix</keyword>
<dbReference type="Proteomes" id="UP000007014">
    <property type="component" value="Chromosome 3"/>
</dbReference>
<feature type="transmembrane region" description="Helical" evidence="2">
    <location>
        <begin position="341"/>
        <end position="360"/>
    </location>
</feature>
<reference evidence="3 4" key="1">
    <citation type="journal article" date="2004" name="Nature">
        <title>Genome sequence of the ultrasmall unicellular red alga Cyanidioschyzon merolae 10D.</title>
        <authorList>
            <person name="Matsuzaki M."/>
            <person name="Misumi O."/>
            <person name="Shin-i T."/>
            <person name="Maruyama S."/>
            <person name="Takahara M."/>
            <person name="Miyagishima S."/>
            <person name="Mori T."/>
            <person name="Nishida K."/>
            <person name="Yagisawa F."/>
            <person name="Nishida K."/>
            <person name="Yoshida Y."/>
            <person name="Nishimura Y."/>
            <person name="Nakao S."/>
            <person name="Kobayashi T."/>
            <person name="Momoyama Y."/>
            <person name="Higashiyama T."/>
            <person name="Minoda A."/>
            <person name="Sano M."/>
            <person name="Nomoto H."/>
            <person name="Oishi K."/>
            <person name="Hayashi H."/>
            <person name="Ohta F."/>
            <person name="Nishizaka S."/>
            <person name="Haga S."/>
            <person name="Miura S."/>
            <person name="Morishita T."/>
            <person name="Kabeya Y."/>
            <person name="Terasawa K."/>
            <person name="Suzuki Y."/>
            <person name="Ishii Y."/>
            <person name="Asakawa S."/>
            <person name="Takano H."/>
            <person name="Ohta N."/>
            <person name="Kuroiwa H."/>
            <person name="Tanaka K."/>
            <person name="Shimizu N."/>
            <person name="Sugano S."/>
            <person name="Sato N."/>
            <person name="Nozaki H."/>
            <person name="Ogasawara N."/>
            <person name="Kohara Y."/>
            <person name="Kuroiwa T."/>
        </authorList>
    </citation>
    <scope>NUCLEOTIDE SEQUENCE [LARGE SCALE GENOMIC DNA]</scope>
    <source>
        <strain evidence="3 4">10D</strain>
    </source>
</reference>
<dbReference type="Gene3D" id="2.60.120.10">
    <property type="entry name" value="Jelly Rolls"/>
    <property type="match status" value="1"/>
</dbReference>
<dbReference type="AlphaFoldDB" id="M1V405"/>
<keyword evidence="2" id="KW-0472">Membrane</keyword>
<evidence type="ECO:0000256" key="1">
    <source>
        <dbReference type="SAM" id="MobiDB-lite"/>
    </source>
</evidence>
<dbReference type="KEGG" id="cme:CYME_CMC135C"/>
<keyword evidence="2" id="KW-0812">Transmembrane</keyword>
<proteinExistence type="predicted"/>
<accession>M1V405</accession>
<gene>
    <name evidence="3" type="ORF">CYME_CMC135C</name>
</gene>
<feature type="region of interest" description="Disordered" evidence="1">
    <location>
        <begin position="210"/>
        <end position="285"/>
    </location>
</feature>
<evidence type="ECO:0000313" key="4">
    <source>
        <dbReference type="Proteomes" id="UP000007014"/>
    </source>
</evidence>
<evidence type="ECO:0000256" key="2">
    <source>
        <dbReference type="SAM" id="Phobius"/>
    </source>
</evidence>
<organism evidence="3 4">
    <name type="scientific">Cyanidioschyzon merolae (strain NIES-3377 / 10D)</name>
    <name type="common">Unicellular red alga</name>
    <dbReference type="NCBI Taxonomy" id="280699"/>
    <lineage>
        <taxon>Eukaryota</taxon>
        <taxon>Rhodophyta</taxon>
        <taxon>Bangiophyceae</taxon>
        <taxon>Cyanidiales</taxon>
        <taxon>Cyanidiaceae</taxon>
        <taxon>Cyanidioschyzon</taxon>
    </lineage>
</organism>
<dbReference type="RefSeq" id="XP_005535346.1">
    <property type="nucleotide sequence ID" value="XM_005535289.1"/>
</dbReference>
<dbReference type="Gramene" id="CMC135CT">
    <property type="protein sequence ID" value="CMC135CT"/>
    <property type="gene ID" value="CMC135C"/>
</dbReference>
<protein>
    <submittedName>
        <fullName evidence="3">Uncharacterized protein</fullName>
    </submittedName>
</protein>
<dbReference type="OrthoDB" id="10495535at2759"/>
<feature type="compositionally biased region" description="Polar residues" evidence="1">
    <location>
        <begin position="231"/>
        <end position="240"/>
    </location>
</feature>
<evidence type="ECO:0000313" key="3">
    <source>
        <dbReference type="EMBL" id="BAM79060.1"/>
    </source>
</evidence>
<dbReference type="HOGENOM" id="CLU_702777_0_0_1"/>
<dbReference type="InterPro" id="IPR014710">
    <property type="entry name" value="RmlC-like_jellyroll"/>
</dbReference>
<feature type="compositionally biased region" description="Low complexity" evidence="1">
    <location>
        <begin position="31"/>
        <end position="45"/>
    </location>
</feature>
<name>M1V405_CYAM1</name>
<feature type="region of interest" description="Disordered" evidence="1">
    <location>
        <begin position="27"/>
        <end position="47"/>
    </location>
</feature>
<dbReference type="EMBL" id="AP006485">
    <property type="protein sequence ID" value="BAM79060.1"/>
    <property type="molecule type" value="Genomic_DNA"/>
</dbReference>
<dbReference type="GeneID" id="16992378"/>
<feature type="transmembrane region" description="Helical" evidence="2">
    <location>
        <begin position="300"/>
        <end position="321"/>
    </location>
</feature>